<gene>
    <name evidence="3" type="ORF">PG993_014492</name>
</gene>
<feature type="compositionally biased region" description="Pro residues" evidence="2">
    <location>
        <begin position="331"/>
        <end position="343"/>
    </location>
</feature>
<keyword evidence="1" id="KW-0067">ATP-binding</keyword>
<feature type="region of interest" description="Disordered" evidence="2">
    <location>
        <begin position="1"/>
        <end position="39"/>
    </location>
</feature>
<feature type="compositionally biased region" description="Polar residues" evidence="2">
    <location>
        <begin position="352"/>
        <end position="365"/>
    </location>
</feature>
<dbReference type="Proteomes" id="UP001444661">
    <property type="component" value="Unassembled WGS sequence"/>
</dbReference>
<keyword evidence="4" id="KW-1185">Reference proteome</keyword>
<name>A0ABR1RMY3_9PEZI</name>
<evidence type="ECO:0000313" key="3">
    <source>
        <dbReference type="EMBL" id="KAK8016303.1"/>
    </source>
</evidence>
<dbReference type="InterPro" id="IPR011009">
    <property type="entry name" value="Kinase-like_dom_sf"/>
</dbReference>
<sequence length="365" mass="41544">MDKGKEKDLRESNEPGKDRYPLDTELEKDKDPLEVKDPFQLKPEDLTEEQVWQADPTGRLASARLRYFHLKQAFWKSTRYAPITTLGIGGYGIAILYGEADTDGKLANRIVMKRALHRALNMSIRKERRWLRTLSRAMHIVQEVPVYVSPEERQKLENPPTLCLEYLQGGTLLSFVNDKIPKDKTIPSRLLWNFLLCPNLRHAGGTLSQVMYFLIMKKFPDDPTPFTVPLDMNDADTTMLSTWGSRLLYGRDVVDPLPQVDLWLRRLVARCMADSPAERPNHHQLVDDCEDALRKMAAPESDRYANAPSETDEAILDFLKWYLYMPSPEPGPALGDPFPPNPFKMPEGEGSGTNPASRSFSPGIM</sequence>
<proteinExistence type="predicted"/>
<dbReference type="InterPro" id="IPR017441">
    <property type="entry name" value="Protein_kinase_ATP_BS"/>
</dbReference>
<dbReference type="EMBL" id="JAQQWK010000014">
    <property type="protein sequence ID" value="KAK8016303.1"/>
    <property type="molecule type" value="Genomic_DNA"/>
</dbReference>
<comment type="caution">
    <text evidence="3">The sequence shown here is derived from an EMBL/GenBank/DDBJ whole genome shotgun (WGS) entry which is preliminary data.</text>
</comment>
<protein>
    <submittedName>
        <fullName evidence="3">Kinase-like domain-containing protein</fullName>
    </submittedName>
</protein>
<dbReference type="SUPFAM" id="SSF56112">
    <property type="entry name" value="Protein kinase-like (PK-like)"/>
    <property type="match status" value="1"/>
</dbReference>
<feature type="region of interest" description="Disordered" evidence="2">
    <location>
        <begin position="331"/>
        <end position="365"/>
    </location>
</feature>
<accession>A0ABR1RMY3</accession>
<dbReference type="PROSITE" id="PS00107">
    <property type="entry name" value="PROTEIN_KINASE_ATP"/>
    <property type="match status" value="1"/>
</dbReference>
<organism evidence="3 4">
    <name type="scientific">Apiospora rasikravindrae</name>
    <dbReference type="NCBI Taxonomy" id="990691"/>
    <lineage>
        <taxon>Eukaryota</taxon>
        <taxon>Fungi</taxon>
        <taxon>Dikarya</taxon>
        <taxon>Ascomycota</taxon>
        <taxon>Pezizomycotina</taxon>
        <taxon>Sordariomycetes</taxon>
        <taxon>Xylariomycetidae</taxon>
        <taxon>Amphisphaeriales</taxon>
        <taxon>Apiosporaceae</taxon>
        <taxon>Apiospora</taxon>
    </lineage>
</organism>
<feature type="binding site" evidence="1">
    <location>
        <position position="113"/>
    </location>
    <ligand>
        <name>ATP</name>
        <dbReference type="ChEBI" id="CHEBI:30616"/>
    </ligand>
</feature>
<evidence type="ECO:0000256" key="1">
    <source>
        <dbReference type="PROSITE-ProRule" id="PRU10141"/>
    </source>
</evidence>
<evidence type="ECO:0000256" key="2">
    <source>
        <dbReference type="SAM" id="MobiDB-lite"/>
    </source>
</evidence>
<reference evidence="3 4" key="1">
    <citation type="submission" date="2023-01" db="EMBL/GenBank/DDBJ databases">
        <title>Analysis of 21 Apiospora genomes using comparative genomics revels a genus with tremendous synthesis potential of carbohydrate active enzymes and secondary metabolites.</title>
        <authorList>
            <person name="Sorensen T."/>
        </authorList>
    </citation>
    <scope>NUCLEOTIDE SEQUENCE [LARGE SCALE GENOMIC DNA]</scope>
    <source>
        <strain evidence="3 4">CBS 33761</strain>
    </source>
</reference>
<evidence type="ECO:0000313" key="4">
    <source>
        <dbReference type="Proteomes" id="UP001444661"/>
    </source>
</evidence>
<dbReference type="Gene3D" id="1.10.510.10">
    <property type="entry name" value="Transferase(Phosphotransferase) domain 1"/>
    <property type="match status" value="1"/>
</dbReference>
<keyword evidence="1" id="KW-0547">Nucleotide-binding</keyword>